<reference evidence="5 7" key="1">
    <citation type="submission" date="2011-10" db="EMBL/GenBank/DDBJ databases">
        <title>Metabolic and evolutionary patterns in the extreme acidophile Ferroplasma acidiphilum.</title>
        <authorList>
            <person name="Golyshina O.V."/>
            <person name="Kozyavkin S.A."/>
            <person name="Tatusov R.L."/>
            <person name="Slesarev A.I."/>
            <person name="Golyshin P.N."/>
        </authorList>
    </citation>
    <scope>NUCLEOTIDE SEQUENCE [LARGE SCALE GENOMIC DNA]</scope>
    <source>
        <strain evidence="5">Berkeley</strain>
        <strain evidence="7">Y</strain>
    </source>
</reference>
<evidence type="ECO:0000256" key="1">
    <source>
        <dbReference type="ARBA" id="ARBA00022813"/>
    </source>
</evidence>
<dbReference type="OrthoDB" id="372168at2157"/>
<dbReference type="InterPro" id="IPR000825">
    <property type="entry name" value="SUF_FeS_clus_asmbl_SufBD_core"/>
</dbReference>
<dbReference type="NCBIfam" id="TIGR01443">
    <property type="entry name" value="intein_Cterm"/>
    <property type="match status" value="1"/>
</dbReference>
<dbReference type="PRINTS" id="PR00379">
    <property type="entry name" value="INTEIN"/>
</dbReference>
<keyword evidence="1" id="KW-0068">Autocatalytic cleavage</keyword>
<dbReference type="Proteomes" id="UP000192050">
    <property type="component" value="Chromosome"/>
</dbReference>
<evidence type="ECO:0000313" key="6">
    <source>
        <dbReference type="EMBL" id="NOL59387.1"/>
    </source>
</evidence>
<evidence type="ECO:0000259" key="4">
    <source>
        <dbReference type="PROSITE" id="PS50819"/>
    </source>
</evidence>
<dbReference type="SMART" id="SM00305">
    <property type="entry name" value="HintC"/>
    <property type="match status" value="1"/>
</dbReference>
<name>A0A1V0N4A1_9ARCH</name>
<dbReference type="InterPro" id="IPR006142">
    <property type="entry name" value="INTEIN"/>
</dbReference>
<dbReference type="InterPro" id="IPR006141">
    <property type="entry name" value="Intein_N"/>
</dbReference>
<dbReference type="Proteomes" id="UP000546917">
    <property type="component" value="Unassembled WGS sequence"/>
</dbReference>
<dbReference type="InterPro" id="IPR037284">
    <property type="entry name" value="SUF_FeS_clus_asmbl_SufBD_sf"/>
</dbReference>
<dbReference type="Pfam" id="PF19295">
    <property type="entry name" value="SufBD_N"/>
    <property type="match status" value="1"/>
</dbReference>
<accession>A0A1V0N4A1</accession>
<organism evidence="5 7">
    <name type="scientific">Ferroplasma acidiphilum</name>
    <dbReference type="NCBI Taxonomy" id="74969"/>
    <lineage>
        <taxon>Archaea</taxon>
        <taxon>Methanobacteriati</taxon>
        <taxon>Thermoplasmatota</taxon>
        <taxon>Thermoplasmata</taxon>
        <taxon>Thermoplasmatales</taxon>
        <taxon>Ferroplasmaceae</taxon>
        <taxon>Ferroplasma</taxon>
    </lineage>
</organism>
<dbReference type="RefSeq" id="WP_155951131.1">
    <property type="nucleotide sequence ID" value="NZ_CP015363.1"/>
</dbReference>
<dbReference type="STRING" id="74969.FAD_1088"/>
<dbReference type="GeneID" id="42785076"/>
<dbReference type="Pfam" id="PF01458">
    <property type="entry name" value="SUFBD_core"/>
    <property type="match status" value="1"/>
</dbReference>
<dbReference type="GO" id="GO:0016539">
    <property type="term" value="P:intein-mediated protein splicing"/>
    <property type="evidence" value="ECO:0007669"/>
    <property type="project" value="InterPro"/>
</dbReference>
<evidence type="ECO:0000313" key="5">
    <source>
        <dbReference type="EMBL" id="ARD84968.1"/>
    </source>
</evidence>
<dbReference type="Pfam" id="PF14528">
    <property type="entry name" value="LAGLIDADG_3"/>
    <property type="match status" value="1"/>
</dbReference>
<dbReference type="SUPFAM" id="SSF101960">
    <property type="entry name" value="Stabilizer of iron transporter SufD"/>
    <property type="match status" value="2"/>
</dbReference>
<dbReference type="KEGG" id="fai:FAD_1088"/>
<dbReference type="PROSITE" id="PS50817">
    <property type="entry name" value="INTEIN_N_TER"/>
    <property type="match status" value="1"/>
</dbReference>
<protein>
    <submittedName>
        <fullName evidence="6">Fe-S cluster assembly protein SufB</fullName>
    </submittedName>
    <submittedName>
        <fullName evidence="5">Intein-containing FeS assembly protein SufB</fullName>
    </submittedName>
</protein>
<keyword evidence="2" id="KW-0651">Protein splicing</keyword>
<dbReference type="PROSITE" id="PS50819">
    <property type="entry name" value="INTEIN_ENDONUCLEASE"/>
    <property type="match status" value="1"/>
</dbReference>
<sequence length="835" mass="94827" precursor="true">MEDYNKDEEIEKLTESLKHNKKSDFEFHDTINPVYSTGTGLNRKTVEEISDIKHEPDWMRRSRLKALDIFLSKPMPTWGPDLSGINFDELTYYSKPGETKAKNWDDVPDKIKETFNKLGIPQMEQKYLAGSVAQYDSEGVYGSLRKEWEDKGVIFTDLDTAVQEHPDLVKDYYCRAIPPSDNKFAALNGAVWSGGSFLYVPKNVTIDMPLQTYFRMNGEQSGQFEHTIVVADEGAKVHYIEGCLPEDELISQGDKFVPINELLTDDSVVSNTGNQRKITRKYVHPYSGLMYKITPLSPGNAFRATSEHPVLSIKKEDVTSRIRDGHYEISTKKLMEAIPEYRRMDELSEGDFIVYVSPVETEDDASIDDDMLKILGLYTAEGSISFNKSLNLYQMSFSFGLSEKEEKIAYELYNIIKAKGEQANIFKADKKYYTVSTYSKTLIDFCLNNAGKYADKKALSEKIMKLPPEKQKLLIDYYLKGDGNVYIKKGKSKMIRAGTASKVLALQLQEMLSRNNTFASIMIRKASDDVILGRNIKRNEQYIVEYTENIKFSRVRHKDNYYYVPIKKMEAEVYDDIVYNMEVETDDSYLVKGFAVHNCTAPKYNTSSLHTAIVEIYARKNSDVKYTSVQNWSDSVYNLPVKRAWVDENAHMDWVTGELGSKVTMIYPSSYLRGRGASTSNLQITLATKDTFKDAGGKALHLAPDTTSRIVSKSISLDNGLTAYRGLVRMNEGAKRAKSHVQCDALLINSDSKNYTYPYDEIYEPTAEFSHEATVGKIGTDELTYLRSRGLSEDEASSMIVLGFMDDIMKEIPMEFAVEMNRLVKLEMSKMGAVG</sequence>
<dbReference type="EMBL" id="CP015363">
    <property type="protein sequence ID" value="ARD84968.1"/>
    <property type="molecule type" value="Genomic_DNA"/>
</dbReference>
<evidence type="ECO:0000313" key="7">
    <source>
        <dbReference type="Proteomes" id="UP000192050"/>
    </source>
</evidence>
<gene>
    <name evidence="5" type="primary">sufB</name>
    <name evidence="5" type="ORF">FAD_1088</name>
    <name evidence="6" type="ORF">HLB00_00850</name>
</gene>
<evidence type="ECO:0000256" key="2">
    <source>
        <dbReference type="ARBA" id="ARBA00023000"/>
    </source>
</evidence>
<dbReference type="PANTHER" id="PTHR30508">
    <property type="entry name" value="FES CLUSTER ASSEMBLY PROTEIN SUF"/>
    <property type="match status" value="1"/>
</dbReference>
<evidence type="ECO:0000313" key="8">
    <source>
        <dbReference type="Proteomes" id="UP000546917"/>
    </source>
</evidence>
<comment type="similarity">
    <text evidence="3">Belongs to the iron-sulfur cluster assembly SufBD family.</text>
</comment>
<keyword evidence="7" id="KW-1185">Reference proteome</keyword>
<dbReference type="InterPro" id="IPR004860">
    <property type="entry name" value="LAGLIDADG_dom"/>
</dbReference>
<dbReference type="SMART" id="SM00306">
    <property type="entry name" value="HintN"/>
    <property type="match status" value="1"/>
</dbReference>
<reference evidence="6 8" key="2">
    <citation type="submission" date="2020-05" db="EMBL/GenBank/DDBJ databases">
        <authorList>
            <person name="Zhang R."/>
        </authorList>
    </citation>
    <scope>NUCLEOTIDE SEQUENCE [LARGE SCALE GENOMIC DNA]</scope>
    <source>
        <strain evidence="6 8">DSM 28986</strain>
    </source>
</reference>
<dbReference type="InterPro" id="IPR027434">
    <property type="entry name" value="Homing_endonucl"/>
</dbReference>
<dbReference type="InterPro" id="IPR003587">
    <property type="entry name" value="Hint_dom_N"/>
</dbReference>
<dbReference type="InterPro" id="IPR004042">
    <property type="entry name" value="Intein_endonuc_central"/>
</dbReference>
<dbReference type="InterPro" id="IPR036844">
    <property type="entry name" value="Hint_dom_sf"/>
</dbReference>
<evidence type="ECO:0000256" key="3">
    <source>
        <dbReference type="ARBA" id="ARBA00043967"/>
    </source>
</evidence>
<dbReference type="AlphaFoldDB" id="A0A1V0N4A1"/>
<dbReference type="GO" id="GO:0016226">
    <property type="term" value="P:iron-sulfur cluster assembly"/>
    <property type="evidence" value="ECO:0007669"/>
    <property type="project" value="InterPro"/>
</dbReference>
<dbReference type="SUPFAM" id="SSF51294">
    <property type="entry name" value="Hedgehog/intein (Hint) domain"/>
    <property type="match status" value="1"/>
</dbReference>
<dbReference type="Gene3D" id="3.10.28.10">
    <property type="entry name" value="Homing endonucleases"/>
    <property type="match status" value="1"/>
</dbReference>
<dbReference type="InterPro" id="IPR055346">
    <property type="entry name" value="Fe-S_cluster_assembly_SufBD"/>
</dbReference>
<dbReference type="EMBL" id="JABGBP010000025">
    <property type="protein sequence ID" value="NOL59387.1"/>
    <property type="molecule type" value="Genomic_DNA"/>
</dbReference>
<dbReference type="InterPro" id="IPR045595">
    <property type="entry name" value="SufBD_N"/>
</dbReference>
<dbReference type="PROSITE" id="PS50818">
    <property type="entry name" value="INTEIN_C_TER"/>
    <property type="match status" value="1"/>
</dbReference>
<dbReference type="InterPro" id="IPR030934">
    <property type="entry name" value="Intein_C"/>
</dbReference>
<dbReference type="InterPro" id="IPR003586">
    <property type="entry name" value="Hint_dom_C"/>
</dbReference>
<dbReference type="Gene3D" id="2.170.16.10">
    <property type="entry name" value="Hedgehog/Intein (Hint) domain"/>
    <property type="match status" value="1"/>
</dbReference>
<proteinExistence type="inferred from homology"/>
<feature type="domain" description="DOD-type homing endonuclease" evidence="4">
    <location>
        <begin position="374"/>
        <end position="517"/>
    </location>
</feature>
<dbReference type="PANTHER" id="PTHR30508:SF1">
    <property type="entry name" value="UPF0051 PROTEIN ABCI8, CHLOROPLASTIC-RELATED"/>
    <property type="match status" value="1"/>
</dbReference>
<dbReference type="GO" id="GO:0004519">
    <property type="term" value="F:endonuclease activity"/>
    <property type="evidence" value="ECO:0007669"/>
    <property type="project" value="InterPro"/>
</dbReference>